<sequence>MAALQHHSKNLQSQNRTAAYFYTSMTKTQIAPCFYKSFQCARSSPANFYPEIDSLLHVLVILLFSSLFNEFNSLFSAGKS</sequence>
<dbReference type="Proteomes" id="UP000024635">
    <property type="component" value="Unassembled WGS sequence"/>
</dbReference>
<accession>A0A016VIX5</accession>
<protein>
    <submittedName>
        <fullName evidence="1">Uncharacterized protein</fullName>
    </submittedName>
</protein>
<reference evidence="2" key="1">
    <citation type="journal article" date="2015" name="Nat. Genet.">
        <title>The genome and transcriptome of the zoonotic hookworm Ancylostoma ceylanicum identify infection-specific gene families.</title>
        <authorList>
            <person name="Schwarz E.M."/>
            <person name="Hu Y."/>
            <person name="Antoshechkin I."/>
            <person name="Miller M.M."/>
            <person name="Sternberg P.W."/>
            <person name="Aroian R.V."/>
        </authorList>
    </citation>
    <scope>NUCLEOTIDE SEQUENCE</scope>
    <source>
        <strain evidence="2">HY135</strain>
    </source>
</reference>
<dbReference type="EMBL" id="JARK01001345">
    <property type="protein sequence ID" value="EYC27380.1"/>
    <property type="molecule type" value="Genomic_DNA"/>
</dbReference>
<proteinExistence type="predicted"/>
<name>A0A016VIX5_9BILA</name>
<comment type="caution">
    <text evidence="1">The sequence shown here is derived from an EMBL/GenBank/DDBJ whole genome shotgun (WGS) entry which is preliminary data.</text>
</comment>
<gene>
    <name evidence="1" type="primary">Acey_s0009.g684</name>
    <name evidence="1" type="ORF">Y032_0009g684</name>
</gene>
<dbReference type="AlphaFoldDB" id="A0A016VIX5"/>
<organism evidence="1 2">
    <name type="scientific">Ancylostoma ceylanicum</name>
    <dbReference type="NCBI Taxonomy" id="53326"/>
    <lineage>
        <taxon>Eukaryota</taxon>
        <taxon>Metazoa</taxon>
        <taxon>Ecdysozoa</taxon>
        <taxon>Nematoda</taxon>
        <taxon>Chromadorea</taxon>
        <taxon>Rhabditida</taxon>
        <taxon>Rhabditina</taxon>
        <taxon>Rhabditomorpha</taxon>
        <taxon>Strongyloidea</taxon>
        <taxon>Ancylostomatidae</taxon>
        <taxon>Ancylostomatinae</taxon>
        <taxon>Ancylostoma</taxon>
    </lineage>
</organism>
<keyword evidence="2" id="KW-1185">Reference proteome</keyword>
<evidence type="ECO:0000313" key="2">
    <source>
        <dbReference type="Proteomes" id="UP000024635"/>
    </source>
</evidence>
<evidence type="ECO:0000313" key="1">
    <source>
        <dbReference type="EMBL" id="EYC27380.1"/>
    </source>
</evidence>